<dbReference type="InParanoid" id="A0A286U7A4"/>
<sequence length="82" mass="9644">MLTVFNPFLQLLENYLYPRSRIKSGGMIIASDMNKLRRPEEANRTLNRIPRLSGHPHIYGHSYRIHNKHLKHKHPTELSTSN</sequence>
<evidence type="ECO:0000313" key="2">
    <source>
        <dbReference type="Proteomes" id="UP000217199"/>
    </source>
</evidence>
<protein>
    <submittedName>
        <fullName evidence="1">Uncharacterized protein</fullName>
    </submittedName>
</protein>
<evidence type="ECO:0000313" key="1">
    <source>
        <dbReference type="EMBL" id="PAV15455.1"/>
    </source>
</evidence>
<dbReference type="Proteomes" id="UP000217199">
    <property type="component" value="Unassembled WGS sequence"/>
</dbReference>
<reference evidence="1 2" key="1">
    <citation type="journal article" date="2017" name="Mol. Ecol.">
        <title>Comparative and population genomic landscape of Phellinus noxius: A hypervariable fungus causing root rot in trees.</title>
        <authorList>
            <person name="Chung C.L."/>
            <person name="Lee T.J."/>
            <person name="Akiba M."/>
            <person name="Lee H.H."/>
            <person name="Kuo T.H."/>
            <person name="Liu D."/>
            <person name="Ke H.M."/>
            <person name="Yokoi T."/>
            <person name="Roa M.B."/>
            <person name="Lu M.J."/>
            <person name="Chang Y.Y."/>
            <person name="Ann P.J."/>
            <person name="Tsai J.N."/>
            <person name="Chen C.Y."/>
            <person name="Tzean S.S."/>
            <person name="Ota Y."/>
            <person name="Hattori T."/>
            <person name="Sahashi N."/>
            <person name="Liou R.F."/>
            <person name="Kikuchi T."/>
            <person name="Tsai I.J."/>
        </authorList>
    </citation>
    <scope>NUCLEOTIDE SEQUENCE [LARGE SCALE GENOMIC DNA]</scope>
    <source>
        <strain evidence="1 2">FFPRI411160</strain>
    </source>
</reference>
<organism evidence="1 2">
    <name type="scientific">Pyrrhoderma noxium</name>
    <dbReference type="NCBI Taxonomy" id="2282107"/>
    <lineage>
        <taxon>Eukaryota</taxon>
        <taxon>Fungi</taxon>
        <taxon>Dikarya</taxon>
        <taxon>Basidiomycota</taxon>
        <taxon>Agaricomycotina</taxon>
        <taxon>Agaricomycetes</taxon>
        <taxon>Hymenochaetales</taxon>
        <taxon>Hymenochaetaceae</taxon>
        <taxon>Pyrrhoderma</taxon>
    </lineage>
</organism>
<comment type="caution">
    <text evidence="1">The sequence shown here is derived from an EMBL/GenBank/DDBJ whole genome shotgun (WGS) entry which is preliminary data.</text>
</comment>
<accession>A0A286U7A4</accession>
<keyword evidence="2" id="KW-1185">Reference proteome</keyword>
<dbReference type="AlphaFoldDB" id="A0A286U7A4"/>
<name>A0A286U7A4_9AGAM</name>
<dbReference type="EMBL" id="NBII01000010">
    <property type="protein sequence ID" value="PAV15455.1"/>
    <property type="molecule type" value="Genomic_DNA"/>
</dbReference>
<gene>
    <name evidence="1" type="ORF">PNOK_0921900</name>
</gene>
<proteinExistence type="predicted"/>